<evidence type="ECO:0000313" key="2">
    <source>
        <dbReference type="EMBL" id="ORX72007.1"/>
    </source>
</evidence>
<dbReference type="SUPFAM" id="SSF48371">
    <property type="entry name" value="ARM repeat"/>
    <property type="match status" value="1"/>
</dbReference>
<dbReference type="EMBL" id="MCFD01000003">
    <property type="protein sequence ID" value="ORX72007.1"/>
    <property type="molecule type" value="Genomic_DNA"/>
</dbReference>
<comment type="caution">
    <text evidence="2">The sequence shown here is derived from an EMBL/GenBank/DDBJ whole genome shotgun (WGS) entry which is preliminary data.</text>
</comment>
<evidence type="ECO:0000313" key="3">
    <source>
        <dbReference type="Proteomes" id="UP000193922"/>
    </source>
</evidence>
<dbReference type="GeneID" id="63799696"/>
<dbReference type="Proteomes" id="UP000193922">
    <property type="component" value="Unassembled WGS sequence"/>
</dbReference>
<proteinExistence type="predicted"/>
<dbReference type="AlphaFoldDB" id="A0A1Y1WER3"/>
<evidence type="ECO:0000256" key="1">
    <source>
        <dbReference type="SAM" id="MobiDB-lite"/>
    </source>
</evidence>
<feature type="region of interest" description="Disordered" evidence="1">
    <location>
        <begin position="17"/>
        <end position="76"/>
    </location>
</feature>
<feature type="compositionally biased region" description="Polar residues" evidence="1">
    <location>
        <begin position="66"/>
        <end position="76"/>
    </location>
</feature>
<dbReference type="RefSeq" id="XP_040745431.1">
    <property type="nucleotide sequence ID" value="XM_040883048.1"/>
</dbReference>
<dbReference type="Gene3D" id="1.25.10.10">
    <property type="entry name" value="Leucine-rich Repeat Variant"/>
    <property type="match status" value="1"/>
</dbReference>
<protein>
    <recommendedName>
        <fullName evidence="4">CLASP N-terminal domain-containing protein</fullName>
    </recommendedName>
</protein>
<gene>
    <name evidence="2" type="ORF">DL89DRAFT_105644</name>
</gene>
<reference evidence="2 3" key="1">
    <citation type="submission" date="2016-07" db="EMBL/GenBank/DDBJ databases">
        <title>Pervasive Adenine N6-methylation of Active Genes in Fungi.</title>
        <authorList>
            <consortium name="DOE Joint Genome Institute"/>
            <person name="Mondo S.J."/>
            <person name="Dannebaum R.O."/>
            <person name="Kuo R.C."/>
            <person name="Labutti K."/>
            <person name="Haridas S."/>
            <person name="Kuo A."/>
            <person name="Salamov A."/>
            <person name="Ahrendt S.R."/>
            <person name="Lipzen A."/>
            <person name="Sullivan W."/>
            <person name="Andreopoulos W.B."/>
            <person name="Clum A."/>
            <person name="Lindquist E."/>
            <person name="Daum C."/>
            <person name="Ramamoorthy G.K."/>
            <person name="Gryganskyi A."/>
            <person name="Culley D."/>
            <person name="Magnuson J.K."/>
            <person name="James T.Y."/>
            <person name="O'Malley M.A."/>
            <person name="Stajich J.E."/>
            <person name="Spatafora J.W."/>
            <person name="Visel A."/>
            <person name="Grigoriev I.V."/>
        </authorList>
    </citation>
    <scope>NUCLEOTIDE SEQUENCE [LARGE SCALE GENOMIC DNA]</scope>
    <source>
        <strain evidence="2 3">ATCC 12442</strain>
    </source>
</reference>
<evidence type="ECO:0008006" key="4">
    <source>
        <dbReference type="Google" id="ProtNLM"/>
    </source>
</evidence>
<dbReference type="InterPro" id="IPR011989">
    <property type="entry name" value="ARM-like"/>
</dbReference>
<feature type="compositionally biased region" description="Polar residues" evidence="1">
    <location>
        <begin position="17"/>
        <end position="51"/>
    </location>
</feature>
<dbReference type="STRING" id="61395.A0A1Y1WER3"/>
<keyword evidence="3" id="KW-1185">Reference proteome</keyword>
<organism evidence="2 3">
    <name type="scientific">Linderina pennispora</name>
    <dbReference type="NCBI Taxonomy" id="61395"/>
    <lineage>
        <taxon>Eukaryota</taxon>
        <taxon>Fungi</taxon>
        <taxon>Fungi incertae sedis</taxon>
        <taxon>Zoopagomycota</taxon>
        <taxon>Kickxellomycotina</taxon>
        <taxon>Kickxellomycetes</taxon>
        <taxon>Kickxellales</taxon>
        <taxon>Kickxellaceae</taxon>
        <taxon>Linderina</taxon>
    </lineage>
</organism>
<accession>A0A1Y1WER3</accession>
<dbReference type="OrthoDB" id="5564297at2759"/>
<name>A0A1Y1WER3_9FUNG</name>
<dbReference type="InterPro" id="IPR016024">
    <property type="entry name" value="ARM-type_fold"/>
</dbReference>
<feature type="compositionally biased region" description="Polar residues" evidence="1">
    <location>
        <begin position="224"/>
        <end position="233"/>
    </location>
</feature>
<feature type="region of interest" description="Disordered" evidence="1">
    <location>
        <begin position="190"/>
        <end position="233"/>
    </location>
</feature>
<sequence length="233" mass="25207">MAVREYALSTLVHMWKSTQGTRQTMSTSEPAPSPTKKPSSRYSMLTSSIPKLSSPFKSRGLGKPRTSMSPGSSPGATASWNAGVVFERDIKARGFAHKTWRVREMALEWLSSCASEHTEFPAAHYIASAFSLLDDNQEAVRFAARRALNTIYHHRPELQQDIVSKAQAISSQKPTLLISITAPEGELAALPSSPSMAGRSGSRQATSGFGMRPGSRVTGMRPGSRTTGIPITQ</sequence>